<feature type="domain" description="EamA" evidence="2">
    <location>
        <begin position="12"/>
        <end position="150"/>
    </location>
</feature>
<keyword evidence="1" id="KW-1133">Transmembrane helix</keyword>
<keyword evidence="1" id="KW-0472">Membrane</keyword>
<feature type="transmembrane region" description="Helical" evidence="1">
    <location>
        <begin position="227"/>
        <end position="245"/>
    </location>
</feature>
<feature type="transmembrane region" description="Helical" evidence="1">
    <location>
        <begin position="257"/>
        <end position="278"/>
    </location>
</feature>
<dbReference type="SUPFAM" id="SSF103481">
    <property type="entry name" value="Multidrug resistance efflux transporter EmrE"/>
    <property type="match status" value="2"/>
</dbReference>
<accession>A0ABD3NKI0</accession>
<dbReference type="InterPro" id="IPR000620">
    <property type="entry name" value="EamA_dom"/>
</dbReference>
<dbReference type="PANTHER" id="PTHR22911">
    <property type="entry name" value="ACYL-MALONYL CONDENSING ENZYME-RELATED"/>
    <property type="match status" value="1"/>
</dbReference>
<feature type="transmembrane region" description="Helical" evidence="1">
    <location>
        <begin position="362"/>
        <end position="381"/>
    </location>
</feature>
<dbReference type="Proteomes" id="UP001516023">
    <property type="component" value="Unassembled WGS sequence"/>
</dbReference>
<feature type="transmembrane region" description="Helical" evidence="1">
    <location>
        <begin position="42"/>
        <end position="62"/>
    </location>
</feature>
<dbReference type="InterPro" id="IPR037185">
    <property type="entry name" value="EmrE-like"/>
</dbReference>
<reference evidence="3 4" key="1">
    <citation type="journal article" date="2020" name="G3 (Bethesda)">
        <title>Improved Reference Genome for Cyclotella cryptica CCMP332, a Model for Cell Wall Morphogenesis, Salinity Adaptation, and Lipid Production in Diatoms (Bacillariophyta).</title>
        <authorList>
            <person name="Roberts W.R."/>
            <person name="Downey K.M."/>
            <person name="Ruck E.C."/>
            <person name="Traller J.C."/>
            <person name="Alverson A.J."/>
        </authorList>
    </citation>
    <scope>NUCLEOTIDE SEQUENCE [LARGE SCALE GENOMIC DNA]</scope>
    <source>
        <strain evidence="3 4">CCMP332</strain>
    </source>
</reference>
<feature type="transmembrane region" description="Helical" evidence="1">
    <location>
        <begin position="12"/>
        <end position="30"/>
    </location>
</feature>
<comment type="caution">
    <text evidence="3">The sequence shown here is derived from an EMBL/GenBank/DDBJ whole genome shotgun (WGS) entry which is preliminary data.</text>
</comment>
<dbReference type="AlphaFoldDB" id="A0ABD3NKI0"/>
<gene>
    <name evidence="3" type="ORF">HJC23_008440</name>
</gene>
<dbReference type="Pfam" id="PF00892">
    <property type="entry name" value="EamA"/>
    <property type="match status" value="1"/>
</dbReference>
<evidence type="ECO:0000313" key="3">
    <source>
        <dbReference type="EMBL" id="KAL3776455.1"/>
    </source>
</evidence>
<organism evidence="3 4">
    <name type="scientific">Cyclotella cryptica</name>
    <dbReference type="NCBI Taxonomy" id="29204"/>
    <lineage>
        <taxon>Eukaryota</taxon>
        <taxon>Sar</taxon>
        <taxon>Stramenopiles</taxon>
        <taxon>Ochrophyta</taxon>
        <taxon>Bacillariophyta</taxon>
        <taxon>Coscinodiscophyceae</taxon>
        <taxon>Thalassiosirophycidae</taxon>
        <taxon>Stephanodiscales</taxon>
        <taxon>Stephanodiscaceae</taxon>
        <taxon>Cyclotella</taxon>
    </lineage>
</organism>
<feature type="transmembrane region" description="Helical" evidence="1">
    <location>
        <begin position="393"/>
        <end position="412"/>
    </location>
</feature>
<keyword evidence="4" id="KW-1185">Reference proteome</keyword>
<dbReference type="EMBL" id="JABMIG020000491">
    <property type="protein sequence ID" value="KAL3776455.1"/>
    <property type="molecule type" value="Genomic_DNA"/>
</dbReference>
<feature type="transmembrane region" description="Helical" evidence="1">
    <location>
        <begin position="74"/>
        <end position="98"/>
    </location>
</feature>
<evidence type="ECO:0000313" key="4">
    <source>
        <dbReference type="Proteomes" id="UP001516023"/>
    </source>
</evidence>
<proteinExistence type="predicted"/>
<sequence>MAVTVFSSSVDGVIAALLGPLFMSLGFFIWDMKWTSCRGSAFALNMYKCNVASVWFAIMAGIRGFSQSEYSSVFTVTSVGFLTLSSTLGIIIGDVLWLEALRLLGAKHVIVADSLKPFAAAILGRYVLDEALHPASWGGMVLTVIGVATVAWEGQNNIAHDDETSHGKNRSISIENVQITGDSQPCNEIHGAEIQQPQRAVDERESNNDDLVHTSEKKQQMKEYQRGYICAAVNVLADATGSLWTKKYGVGMTTWSINLIRFGFAGIVLFFVSVVMRLHRRCSASDNMNKTEDAVLSDATVHVDNTGNTVHSSQPMASSIDCSDPKWFELPSLTRQGWLQITMGVALVTFLCPALEKFALMQVAMGLCVSLGSVGPLYGVLMDWSFKGRKPTIIVLVGVVLAIGGVIILCAFGT</sequence>
<keyword evidence="1" id="KW-0812">Transmembrane</keyword>
<evidence type="ECO:0000256" key="1">
    <source>
        <dbReference type="SAM" id="Phobius"/>
    </source>
</evidence>
<evidence type="ECO:0000259" key="2">
    <source>
        <dbReference type="Pfam" id="PF00892"/>
    </source>
</evidence>
<name>A0ABD3NKI0_9STRA</name>
<protein>
    <recommendedName>
        <fullName evidence="2">EamA domain-containing protein</fullName>
    </recommendedName>
</protein>